<dbReference type="KEGG" id="tpal:117642282"/>
<dbReference type="InParanoid" id="A0A6P8YQ21"/>
<evidence type="ECO:0000313" key="3">
    <source>
        <dbReference type="Proteomes" id="UP000515158"/>
    </source>
</evidence>
<evidence type="ECO:0000313" key="4">
    <source>
        <dbReference type="RefSeq" id="XP_034236212.1"/>
    </source>
</evidence>
<feature type="compositionally biased region" description="Basic and acidic residues" evidence="1">
    <location>
        <begin position="369"/>
        <end position="380"/>
    </location>
</feature>
<gene>
    <name evidence="4" type="primary">LOC117642282</name>
</gene>
<proteinExistence type="predicted"/>
<dbReference type="OrthoDB" id="8197461at2759"/>
<feature type="region of interest" description="Disordered" evidence="1">
    <location>
        <begin position="51"/>
        <end position="168"/>
    </location>
</feature>
<evidence type="ECO:0000256" key="1">
    <source>
        <dbReference type="SAM" id="MobiDB-lite"/>
    </source>
</evidence>
<feature type="compositionally biased region" description="Low complexity" evidence="1">
    <location>
        <begin position="395"/>
        <end position="407"/>
    </location>
</feature>
<feature type="signal peptide" evidence="2">
    <location>
        <begin position="1"/>
        <end position="24"/>
    </location>
</feature>
<dbReference type="GeneID" id="117642282"/>
<name>A0A6P8YQ21_THRPL</name>
<dbReference type="Proteomes" id="UP000515158">
    <property type="component" value="Unplaced"/>
</dbReference>
<sequence>MAPSTAHLRAAAVLSVFLIARVSGQHWQQGGAYDGGQGQWFPPYSQQPWTAPSSVSWGPPTPSFAAGQSDAAWGWSPNFQNDLHHQHGHHGQHDPHAQYASYEYHGQHGHHGHHGHDLPVAQPSPHFSRGWAPNAAPGWCSMTPQQQAWHHQPSHHQPSTPSSGWDASWDIGMGPFASGARWARSSSQQQAPVWLRDPSVPRPLGTVLLDGGIRVSVRDFRHILEHYKTGAWRDVTTDTGAKMLSETFDEFERSASKFAVQVPLANGAVVPALTYCLVVRCVTDDKTHAVLEVPDGSTCPLRQLADRADVASWMHALFPEGLRPRQHHGTPHVWAPAAATTSTTATPPPDATTTCPPPPATTPRPPVQDAKESTVAEQEKSASTQNAGHAYPPLQGHAHGNQVQQQGHQRHHQAPRGQRLPVIWSPGLAPGSVAPSNSIDHIVQPHSGGFAN</sequence>
<protein>
    <submittedName>
        <fullName evidence="4">Uncharacterized protein LOC117642282</fullName>
    </submittedName>
</protein>
<keyword evidence="3" id="KW-1185">Reference proteome</keyword>
<feature type="chain" id="PRO_5027759261" evidence="2">
    <location>
        <begin position="25"/>
        <end position="452"/>
    </location>
</feature>
<dbReference type="RefSeq" id="XP_034236212.1">
    <property type="nucleotide sequence ID" value="XM_034380321.1"/>
</dbReference>
<dbReference type="AlphaFoldDB" id="A0A6P8YQ21"/>
<evidence type="ECO:0000256" key="2">
    <source>
        <dbReference type="SAM" id="SignalP"/>
    </source>
</evidence>
<feature type="compositionally biased region" description="Low complexity" evidence="1">
    <location>
        <begin position="336"/>
        <end position="345"/>
    </location>
</feature>
<feature type="region of interest" description="Disordered" evidence="1">
    <location>
        <begin position="336"/>
        <end position="416"/>
    </location>
</feature>
<reference evidence="4" key="1">
    <citation type="submission" date="2025-08" db="UniProtKB">
        <authorList>
            <consortium name="RefSeq"/>
        </authorList>
    </citation>
    <scope>IDENTIFICATION</scope>
    <source>
        <tissue evidence="4">Total insect</tissue>
    </source>
</reference>
<organism evidence="4">
    <name type="scientific">Thrips palmi</name>
    <name type="common">Melon thrips</name>
    <dbReference type="NCBI Taxonomy" id="161013"/>
    <lineage>
        <taxon>Eukaryota</taxon>
        <taxon>Metazoa</taxon>
        <taxon>Ecdysozoa</taxon>
        <taxon>Arthropoda</taxon>
        <taxon>Hexapoda</taxon>
        <taxon>Insecta</taxon>
        <taxon>Pterygota</taxon>
        <taxon>Neoptera</taxon>
        <taxon>Paraneoptera</taxon>
        <taxon>Thysanoptera</taxon>
        <taxon>Terebrantia</taxon>
        <taxon>Thripoidea</taxon>
        <taxon>Thripidae</taxon>
        <taxon>Thrips</taxon>
    </lineage>
</organism>
<accession>A0A6P8YQ21</accession>
<feature type="compositionally biased region" description="Pro residues" evidence="1">
    <location>
        <begin position="346"/>
        <end position="366"/>
    </location>
</feature>
<feature type="compositionally biased region" description="Low complexity" evidence="1">
    <location>
        <begin position="144"/>
        <end position="163"/>
    </location>
</feature>
<keyword evidence="2" id="KW-0732">Signal</keyword>